<feature type="transmembrane region" description="Helical" evidence="8">
    <location>
        <begin position="297"/>
        <end position="317"/>
    </location>
</feature>
<comment type="caution">
    <text evidence="10">The sequence shown here is derived from an EMBL/GenBank/DDBJ whole genome shotgun (WGS) entry which is preliminary data.</text>
</comment>
<feature type="transmembrane region" description="Helical" evidence="8">
    <location>
        <begin position="324"/>
        <end position="345"/>
    </location>
</feature>
<evidence type="ECO:0000256" key="2">
    <source>
        <dbReference type="ARBA" id="ARBA00022475"/>
    </source>
</evidence>
<dbReference type="Proteomes" id="UP001184150">
    <property type="component" value="Unassembled WGS sequence"/>
</dbReference>
<evidence type="ECO:0000256" key="6">
    <source>
        <dbReference type="ARBA" id="ARBA00022989"/>
    </source>
</evidence>
<gene>
    <name evidence="10" type="ORF">J2792_002774</name>
</gene>
<feature type="transmembrane region" description="Helical" evidence="8">
    <location>
        <begin position="247"/>
        <end position="267"/>
    </location>
</feature>
<keyword evidence="11" id="KW-1185">Reference proteome</keyword>
<evidence type="ECO:0000256" key="5">
    <source>
        <dbReference type="ARBA" id="ARBA00022692"/>
    </source>
</evidence>
<accession>A0ABU1MNI5</accession>
<evidence type="ECO:0000256" key="7">
    <source>
        <dbReference type="ARBA" id="ARBA00023136"/>
    </source>
</evidence>
<keyword evidence="4" id="KW-0808">Transferase</keyword>
<dbReference type="InterPro" id="IPR038731">
    <property type="entry name" value="RgtA/B/C-like"/>
</dbReference>
<feature type="domain" description="Glycosyltransferase RgtA/B/C/D-like" evidence="9">
    <location>
        <begin position="56"/>
        <end position="215"/>
    </location>
</feature>
<keyword evidence="5 8" id="KW-0812">Transmembrane</keyword>
<keyword evidence="7 8" id="KW-0472">Membrane</keyword>
<dbReference type="Pfam" id="PF13231">
    <property type="entry name" value="PMT_2"/>
    <property type="match status" value="1"/>
</dbReference>
<reference evidence="10 11" key="1">
    <citation type="submission" date="2023-07" db="EMBL/GenBank/DDBJ databases">
        <title>Sorghum-associated microbial communities from plants grown in Nebraska, USA.</title>
        <authorList>
            <person name="Schachtman D."/>
        </authorList>
    </citation>
    <scope>NUCLEOTIDE SEQUENCE [LARGE SCALE GENOMIC DNA]</scope>
    <source>
        <strain evidence="10 11">DS1027</strain>
    </source>
</reference>
<evidence type="ECO:0000313" key="10">
    <source>
        <dbReference type="EMBL" id="MDR6511898.1"/>
    </source>
</evidence>
<feature type="transmembrane region" description="Helical" evidence="8">
    <location>
        <begin position="198"/>
        <end position="218"/>
    </location>
</feature>
<evidence type="ECO:0000256" key="3">
    <source>
        <dbReference type="ARBA" id="ARBA00022676"/>
    </source>
</evidence>
<keyword evidence="2" id="KW-1003">Cell membrane</keyword>
<sequence length="509" mass="54282">MTVPVSGAKCPDQRLALVAGLAVAAFHLLFAGRYDLFRDELYFIVCGQHPAFGYVDQPPGVPLLAAGLFKLGWGAFGLRVPTALAGGALVWLAMRFARLLGGGRLAQAMAGLACALAPMLMGIVATLNTSAFEPLAWTALAHLLVKAGREGDDRALLGAGLLVGLTLEIKYAMLFWMVGLTAGLLVTPGRVLLRRPALWGGVAIAAIIAVPSFLWQYAHGFPFLELAAAAKGKNAAVDAMPFLVNQVLVMNPAFAPLWMAGLAAPFLARRLADLRFLVIGAVVVIVIVRLGHGKDYYLAPLYPTLFVIGATALAPWVKSMPVKVGVAAIAVAAVIVAALAAPVALPILSPAALERYVLATGLAPQQQERSFAGTALPQSMADQLGWRDFARQVDAAWARIPAPERAVTAIKVDNYGEAAALDLYGQGLPPALSGHNQYYLWGLRGQHPIHVLSVQDHLATMQPYCRKVTLLGQTWSRYAMAYENGKVIALCENVKPSLTEMWPDLKNFS</sequence>
<name>A0ABU1MNI5_9SPHN</name>
<evidence type="ECO:0000259" key="9">
    <source>
        <dbReference type="Pfam" id="PF13231"/>
    </source>
</evidence>
<dbReference type="PANTHER" id="PTHR33908">
    <property type="entry name" value="MANNOSYLTRANSFERASE YKCB-RELATED"/>
    <property type="match status" value="1"/>
</dbReference>
<evidence type="ECO:0000313" key="11">
    <source>
        <dbReference type="Proteomes" id="UP001184150"/>
    </source>
</evidence>
<evidence type="ECO:0000256" key="1">
    <source>
        <dbReference type="ARBA" id="ARBA00004651"/>
    </source>
</evidence>
<protein>
    <submittedName>
        <fullName evidence="10">4-amino-4-deoxy-L-arabinose transferase-like glycosyltransferase</fullName>
    </submittedName>
</protein>
<evidence type="ECO:0000256" key="4">
    <source>
        <dbReference type="ARBA" id="ARBA00022679"/>
    </source>
</evidence>
<dbReference type="InterPro" id="IPR050297">
    <property type="entry name" value="LipidA_mod_glycosyltrf_83"/>
</dbReference>
<evidence type="ECO:0000256" key="8">
    <source>
        <dbReference type="SAM" id="Phobius"/>
    </source>
</evidence>
<comment type="subcellular location">
    <subcellularLocation>
        <location evidence="1">Cell membrane</location>
        <topology evidence="1">Multi-pass membrane protein</topology>
    </subcellularLocation>
</comment>
<keyword evidence="3" id="KW-0328">Glycosyltransferase</keyword>
<proteinExistence type="predicted"/>
<feature type="transmembrane region" description="Helical" evidence="8">
    <location>
        <begin position="169"/>
        <end position="186"/>
    </location>
</feature>
<dbReference type="RefSeq" id="WP_309805623.1">
    <property type="nucleotide sequence ID" value="NZ_JAVDRD010000006.1"/>
</dbReference>
<feature type="transmembrane region" description="Helical" evidence="8">
    <location>
        <begin position="105"/>
        <end position="127"/>
    </location>
</feature>
<feature type="transmembrane region" description="Helical" evidence="8">
    <location>
        <begin position="71"/>
        <end position="93"/>
    </location>
</feature>
<dbReference type="PANTHER" id="PTHR33908:SF11">
    <property type="entry name" value="MEMBRANE PROTEIN"/>
    <property type="match status" value="1"/>
</dbReference>
<dbReference type="EMBL" id="JAVDRD010000006">
    <property type="protein sequence ID" value="MDR6511898.1"/>
    <property type="molecule type" value="Genomic_DNA"/>
</dbReference>
<feature type="transmembrane region" description="Helical" evidence="8">
    <location>
        <begin position="274"/>
        <end position="291"/>
    </location>
</feature>
<keyword evidence="6 8" id="KW-1133">Transmembrane helix</keyword>
<organism evidence="10 11">
    <name type="scientific">Novosphingobium capsulatum</name>
    <dbReference type="NCBI Taxonomy" id="13688"/>
    <lineage>
        <taxon>Bacteria</taxon>
        <taxon>Pseudomonadati</taxon>
        <taxon>Pseudomonadota</taxon>
        <taxon>Alphaproteobacteria</taxon>
        <taxon>Sphingomonadales</taxon>
        <taxon>Sphingomonadaceae</taxon>
        <taxon>Novosphingobium</taxon>
    </lineage>
</organism>